<name>A0A6M0K133_9GAMM</name>
<proteinExistence type="predicted"/>
<dbReference type="Pfam" id="PF13451">
    <property type="entry name" value="zf_Tbcl"/>
    <property type="match status" value="1"/>
</dbReference>
<reference evidence="2 3" key="1">
    <citation type="submission" date="2020-02" db="EMBL/GenBank/DDBJ databases">
        <title>Genome sequences of Thiorhodococcus mannitoliphagus and Thiorhodococcus minor, purple sulfur photosynthetic bacteria in the gammaproteobacterial family, Chromatiaceae.</title>
        <authorList>
            <person name="Aviles F.A."/>
            <person name="Meyer T.E."/>
            <person name="Kyndt J.A."/>
        </authorList>
    </citation>
    <scope>NUCLEOTIDE SEQUENCE [LARGE SCALE GENOMIC DNA]</scope>
    <source>
        <strain evidence="2 3">DSM 11518</strain>
    </source>
</reference>
<dbReference type="RefSeq" id="WP_164453931.1">
    <property type="nucleotide sequence ID" value="NZ_JAAIJQ010000052.1"/>
</dbReference>
<keyword evidence="3" id="KW-1185">Reference proteome</keyword>
<dbReference type="Proteomes" id="UP000483379">
    <property type="component" value="Unassembled WGS sequence"/>
</dbReference>
<dbReference type="InterPro" id="IPR025306">
    <property type="entry name" value="Zn-bnd_dom_prob"/>
</dbReference>
<comment type="caution">
    <text evidence="2">The sequence shown here is derived from an EMBL/GenBank/DDBJ whole genome shotgun (WGS) entry which is preliminary data.</text>
</comment>
<evidence type="ECO:0000259" key="1">
    <source>
        <dbReference type="Pfam" id="PF13451"/>
    </source>
</evidence>
<feature type="domain" description="Probable zinc-binding" evidence="1">
    <location>
        <begin position="62"/>
        <end position="110"/>
    </location>
</feature>
<dbReference type="EMBL" id="JAAIJQ010000052">
    <property type="protein sequence ID" value="NEV63468.1"/>
    <property type="molecule type" value="Genomic_DNA"/>
</dbReference>
<sequence length="141" mass="16602">MKSNRQRRAEIKAKRVKRAQRLKMRLQPKPRLGETPLGAVAADHGALSHNNTYGLLPDYYVDRAFVCRDCGSEEIWTAQQQKWWYEAAKGHIDSYAVRCRACRKRIRDQKVAQKRHMEAMAARPRHPNEAFFRRKLRRSAK</sequence>
<evidence type="ECO:0000313" key="3">
    <source>
        <dbReference type="Proteomes" id="UP000483379"/>
    </source>
</evidence>
<evidence type="ECO:0000313" key="2">
    <source>
        <dbReference type="EMBL" id="NEV63468.1"/>
    </source>
</evidence>
<protein>
    <recommendedName>
        <fullName evidence="1">Probable zinc-binding domain-containing protein</fullName>
    </recommendedName>
</protein>
<accession>A0A6M0K133</accession>
<dbReference type="AlphaFoldDB" id="A0A6M0K133"/>
<organism evidence="2 3">
    <name type="scientific">Thiorhodococcus minor</name>
    <dbReference type="NCBI Taxonomy" id="57489"/>
    <lineage>
        <taxon>Bacteria</taxon>
        <taxon>Pseudomonadati</taxon>
        <taxon>Pseudomonadota</taxon>
        <taxon>Gammaproteobacteria</taxon>
        <taxon>Chromatiales</taxon>
        <taxon>Chromatiaceae</taxon>
        <taxon>Thiorhodococcus</taxon>
    </lineage>
</organism>
<gene>
    <name evidence="2" type="ORF">G3446_16505</name>
</gene>